<sequence>MGWLSAVDGYEVALVGGPIGGRVTSRRVGGRPLKTVPKAVRDHDATQGLIQTQEWLARHDLACRAEVEKWLIRSLPVPVAALTAVWPDPSWRAPLADVIVAPVDDDGTWQLDDAGFLRDADPARGLGVVNLDGDSVWLTPRRVAVPHPVMLEELDDLREFATELGLSQGTPQLHREVWAKPAGKDAREAELARYSGAKYEELRHLSARASNHGYKVRGGSAVCQVWERGGQTVASVWIGDYDPWSEAETGQLEFTTSAGGALKLDDVGPVAWSEGMRMAAALYAGRSMTEEQS</sequence>
<accession>A0A8J3ZBU4</accession>
<feature type="domain" description="DUF4132" evidence="1">
    <location>
        <begin position="30"/>
        <end position="214"/>
    </location>
</feature>
<dbReference type="Pfam" id="PF13569">
    <property type="entry name" value="DUF4132"/>
    <property type="match status" value="1"/>
</dbReference>
<dbReference type="InterPro" id="IPR025406">
    <property type="entry name" value="DUF4132"/>
</dbReference>
<evidence type="ECO:0000313" key="2">
    <source>
        <dbReference type="EMBL" id="GIJ61109.1"/>
    </source>
</evidence>
<dbReference type="AlphaFoldDB" id="A0A8J3ZBU4"/>
<name>A0A8J3ZBU4_9ACTN</name>
<gene>
    <name evidence="2" type="ORF">Vau01_086250</name>
</gene>
<proteinExistence type="predicted"/>
<comment type="caution">
    <text evidence="2">The sequence shown here is derived from an EMBL/GenBank/DDBJ whole genome shotgun (WGS) entry which is preliminary data.</text>
</comment>
<dbReference type="RefSeq" id="WP_204005857.1">
    <property type="nucleotide sequence ID" value="NZ_BOPG01000063.1"/>
</dbReference>
<evidence type="ECO:0000313" key="3">
    <source>
        <dbReference type="Proteomes" id="UP000612585"/>
    </source>
</evidence>
<dbReference type="EMBL" id="BOPG01000063">
    <property type="protein sequence ID" value="GIJ61109.1"/>
    <property type="molecule type" value="Genomic_DNA"/>
</dbReference>
<reference evidence="2" key="1">
    <citation type="submission" date="2021-01" db="EMBL/GenBank/DDBJ databases">
        <title>Whole genome shotgun sequence of Virgisporangium aurantiacum NBRC 16421.</title>
        <authorList>
            <person name="Komaki H."/>
            <person name="Tamura T."/>
        </authorList>
    </citation>
    <scope>NUCLEOTIDE SEQUENCE</scope>
    <source>
        <strain evidence="2">NBRC 16421</strain>
    </source>
</reference>
<keyword evidence="3" id="KW-1185">Reference proteome</keyword>
<evidence type="ECO:0000259" key="1">
    <source>
        <dbReference type="Pfam" id="PF13569"/>
    </source>
</evidence>
<dbReference type="Proteomes" id="UP000612585">
    <property type="component" value="Unassembled WGS sequence"/>
</dbReference>
<protein>
    <recommendedName>
        <fullName evidence="1">DUF4132 domain-containing protein</fullName>
    </recommendedName>
</protein>
<organism evidence="2 3">
    <name type="scientific">Virgisporangium aurantiacum</name>
    <dbReference type="NCBI Taxonomy" id="175570"/>
    <lineage>
        <taxon>Bacteria</taxon>
        <taxon>Bacillati</taxon>
        <taxon>Actinomycetota</taxon>
        <taxon>Actinomycetes</taxon>
        <taxon>Micromonosporales</taxon>
        <taxon>Micromonosporaceae</taxon>
        <taxon>Virgisporangium</taxon>
    </lineage>
</organism>